<evidence type="ECO:0000313" key="3">
    <source>
        <dbReference type="Proteomes" id="UP001161757"/>
    </source>
</evidence>
<comment type="caution">
    <text evidence="2">The sequence shown here is derived from an EMBL/GenBank/DDBJ whole genome shotgun (WGS) entry which is preliminary data.</text>
</comment>
<dbReference type="PANTHER" id="PTHR43591:SF10">
    <property type="entry name" value="ABC TRANSMEMBRANE TYPE-1 DOMAIN-CONTAINING PROTEIN-RELATED"/>
    <property type="match status" value="1"/>
</dbReference>
<accession>A0AAN6IRI4</accession>
<reference evidence="2" key="1">
    <citation type="submission" date="2023-01" db="EMBL/GenBank/DDBJ databases">
        <title>Exophiala dermititidis isolated from Cystic Fibrosis Patient.</title>
        <authorList>
            <person name="Kurbessoian T."/>
            <person name="Crocker A."/>
            <person name="Murante D."/>
            <person name="Hogan D.A."/>
            <person name="Stajich J.E."/>
        </authorList>
    </citation>
    <scope>NUCLEOTIDE SEQUENCE</scope>
    <source>
        <strain evidence="2">Ex8</strain>
    </source>
</reference>
<dbReference type="SUPFAM" id="SSF53335">
    <property type="entry name" value="S-adenosyl-L-methionine-dependent methyltransferases"/>
    <property type="match status" value="1"/>
</dbReference>
<dbReference type="InterPro" id="IPR029063">
    <property type="entry name" value="SAM-dependent_MTases_sf"/>
</dbReference>
<dbReference type="Gene3D" id="3.40.50.150">
    <property type="entry name" value="Vaccinia Virus protein VP39"/>
    <property type="match status" value="1"/>
</dbReference>
<organism evidence="2 3">
    <name type="scientific">Exophiala dermatitidis</name>
    <name type="common">Black yeast-like fungus</name>
    <name type="synonym">Wangiella dermatitidis</name>
    <dbReference type="NCBI Taxonomy" id="5970"/>
    <lineage>
        <taxon>Eukaryota</taxon>
        <taxon>Fungi</taxon>
        <taxon>Dikarya</taxon>
        <taxon>Ascomycota</taxon>
        <taxon>Pezizomycotina</taxon>
        <taxon>Eurotiomycetes</taxon>
        <taxon>Chaetothyriomycetidae</taxon>
        <taxon>Chaetothyriales</taxon>
        <taxon>Herpotrichiellaceae</taxon>
        <taxon>Exophiala</taxon>
    </lineage>
</organism>
<gene>
    <name evidence="2" type="ORF">HRR80_007969</name>
</gene>
<dbReference type="GO" id="GO:0008168">
    <property type="term" value="F:methyltransferase activity"/>
    <property type="evidence" value="ECO:0007669"/>
    <property type="project" value="TreeGrafter"/>
</dbReference>
<proteinExistence type="predicted"/>
<dbReference type="PANTHER" id="PTHR43591">
    <property type="entry name" value="METHYLTRANSFERASE"/>
    <property type="match status" value="1"/>
</dbReference>
<feature type="region of interest" description="Disordered" evidence="1">
    <location>
        <begin position="1"/>
        <end position="22"/>
    </location>
</feature>
<dbReference type="AlphaFoldDB" id="A0AAN6IRI4"/>
<evidence type="ECO:0000313" key="2">
    <source>
        <dbReference type="EMBL" id="KAJ8987887.1"/>
    </source>
</evidence>
<name>A0AAN6IRI4_EXODE</name>
<dbReference type="EMBL" id="JAJGCB010000021">
    <property type="protein sequence ID" value="KAJ8987887.1"/>
    <property type="molecule type" value="Genomic_DNA"/>
</dbReference>
<evidence type="ECO:0000256" key="1">
    <source>
        <dbReference type="SAM" id="MobiDB-lite"/>
    </source>
</evidence>
<dbReference type="CDD" id="cd02440">
    <property type="entry name" value="AdoMet_MTases"/>
    <property type="match status" value="1"/>
</dbReference>
<sequence length="326" mass="37211">MANMTSEQDHAEDVDPGYWDDDEADLESQTTSLYSAIWEHVYENGRTYHGYRAGSYWGPNDDQANSNLDLFHHIFNLTLKGQLTLAPIGESPQRVLDLGTGTGIWAMDFADRYPTATVIGTDLSPIQPQWVPPNVQFEIDDFCQPWTFKKNSFDFIHARCLYGCIADYGAFYEEVLNHLQPGGWFEQAEISVVSRSDDGTTDGTYLEQWSQLALEGGDRIGKTFRIADELEDRMVDAGFVNVRCFRFKWPIGPWPKDPKLKEIGAYNRLACEQGIDGWALRPLTQILGWSIEEVHVLCAQLRRDFRDRKIHAYQYVSVCYGQKPAT</sequence>
<protein>
    <submittedName>
        <fullName evidence="2">Uncharacterized protein</fullName>
    </submittedName>
</protein>
<dbReference type="Pfam" id="PF13489">
    <property type="entry name" value="Methyltransf_23"/>
    <property type="match status" value="1"/>
</dbReference>
<dbReference type="Proteomes" id="UP001161757">
    <property type="component" value="Unassembled WGS sequence"/>
</dbReference>